<dbReference type="EMBL" id="BPLQ01008196">
    <property type="protein sequence ID" value="GIY35674.1"/>
    <property type="molecule type" value="Genomic_DNA"/>
</dbReference>
<proteinExistence type="predicted"/>
<evidence type="ECO:0000313" key="2">
    <source>
        <dbReference type="EMBL" id="GIY35674.1"/>
    </source>
</evidence>
<accession>A0AAV4SNU9</accession>
<sequence>MPKPPFIPRYRARTHARGPAKLPRFPQYRVRGGPLTQRTMSHFSCIPRGITAPRKPRQVLSPDAPTRVEEGGELRSCGEIFAYDTNHLQPPSSFLFAMTITHSDTEANICPATC</sequence>
<evidence type="ECO:0000256" key="1">
    <source>
        <dbReference type="SAM" id="MobiDB-lite"/>
    </source>
</evidence>
<feature type="region of interest" description="Disordered" evidence="1">
    <location>
        <begin position="1"/>
        <end position="31"/>
    </location>
</feature>
<evidence type="ECO:0000313" key="3">
    <source>
        <dbReference type="Proteomes" id="UP001054837"/>
    </source>
</evidence>
<dbReference type="AlphaFoldDB" id="A0AAV4SNU9"/>
<comment type="caution">
    <text evidence="2">The sequence shown here is derived from an EMBL/GenBank/DDBJ whole genome shotgun (WGS) entry which is preliminary data.</text>
</comment>
<dbReference type="Proteomes" id="UP001054837">
    <property type="component" value="Unassembled WGS sequence"/>
</dbReference>
<keyword evidence="3" id="KW-1185">Reference proteome</keyword>
<reference evidence="2 3" key="1">
    <citation type="submission" date="2021-06" db="EMBL/GenBank/DDBJ databases">
        <title>Caerostris darwini draft genome.</title>
        <authorList>
            <person name="Kono N."/>
            <person name="Arakawa K."/>
        </authorList>
    </citation>
    <scope>NUCLEOTIDE SEQUENCE [LARGE SCALE GENOMIC DNA]</scope>
</reference>
<feature type="region of interest" description="Disordered" evidence="1">
    <location>
        <begin position="47"/>
        <end position="71"/>
    </location>
</feature>
<gene>
    <name evidence="2" type="ORF">CDAR_185101</name>
</gene>
<protein>
    <submittedName>
        <fullName evidence="2">Uncharacterized protein</fullName>
    </submittedName>
</protein>
<organism evidence="2 3">
    <name type="scientific">Caerostris darwini</name>
    <dbReference type="NCBI Taxonomy" id="1538125"/>
    <lineage>
        <taxon>Eukaryota</taxon>
        <taxon>Metazoa</taxon>
        <taxon>Ecdysozoa</taxon>
        <taxon>Arthropoda</taxon>
        <taxon>Chelicerata</taxon>
        <taxon>Arachnida</taxon>
        <taxon>Araneae</taxon>
        <taxon>Araneomorphae</taxon>
        <taxon>Entelegynae</taxon>
        <taxon>Araneoidea</taxon>
        <taxon>Araneidae</taxon>
        <taxon>Caerostris</taxon>
    </lineage>
</organism>
<name>A0AAV4SNU9_9ARAC</name>